<name>A0A0W0F837_MONRR</name>
<dbReference type="AlphaFoldDB" id="A0A0W0F837"/>
<comment type="caution">
    <text evidence="1">The sequence shown here is derived from an EMBL/GenBank/DDBJ whole genome shotgun (WGS) entry which is preliminary data.</text>
</comment>
<organism evidence="1 2">
    <name type="scientific">Moniliophthora roreri</name>
    <name type="common">Frosty pod rot fungus</name>
    <name type="synonym">Monilia roreri</name>
    <dbReference type="NCBI Taxonomy" id="221103"/>
    <lineage>
        <taxon>Eukaryota</taxon>
        <taxon>Fungi</taxon>
        <taxon>Dikarya</taxon>
        <taxon>Basidiomycota</taxon>
        <taxon>Agaricomycotina</taxon>
        <taxon>Agaricomycetes</taxon>
        <taxon>Agaricomycetidae</taxon>
        <taxon>Agaricales</taxon>
        <taxon>Marasmiineae</taxon>
        <taxon>Marasmiaceae</taxon>
        <taxon>Moniliophthora</taxon>
    </lineage>
</organism>
<dbReference type="Proteomes" id="UP000054988">
    <property type="component" value="Unassembled WGS sequence"/>
</dbReference>
<proteinExistence type="predicted"/>
<dbReference type="EMBL" id="LATX01002225">
    <property type="protein sequence ID" value="KTB32475.1"/>
    <property type="molecule type" value="Genomic_DNA"/>
</dbReference>
<gene>
    <name evidence="1" type="ORF">WG66_14949</name>
</gene>
<reference evidence="1 2" key="1">
    <citation type="submission" date="2015-12" db="EMBL/GenBank/DDBJ databases">
        <title>Draft genome sequence of Moniliophthora roreri, the causal agent of frosty pod rot of cacao.</title>
        <authorList>
            <person name="Aime M.C."/>
            <person name="Diaz-Valderrama J.R."/>
            <person name="Kijpornyongpan T."/>
            <person name="Phillips-Mora W."/>
        </authorList>
    </citation>
    <scope>NUCLEOTIDE SEQUENCE [LARGE SCALE GENOMIC DNA]</scope>
    <source>
        <strain evidence="1 2">MCA 2952</strain>
    </source>
</reference>
<evidence type="ECO:0000313" key="2">
    <source>
        <dbReference type="Proteomes" id="UP000054988"/>
    </source>
</evidence>
<sequence length="16" mass="2002">MDHFDQVKEYVAYDLE</sequence>
<evidence type="ECO:0000313" key="1">
    <source>
        <dbReference type="EMBL" id="KTB32475.1"/>
    </source>
</evidence>
<accession>A0A0W0F837</accession>
<protein>
    <submittedName>
        <fullName evidence="1">Uncharacterized protein</fullName>
    </submittedName>
</protein>